<feature type="compositionally biased region" description="Basic residues" evidence="5">
    <location>
        <begin position="8"/>
        <end position="25"/>
    </location>
</feature>
<dbReference type="Pfam" id="PF01201">
    <property type="entry name" value="Ribosomal_S8e"/>
    <property type="match status" value="1"/>
</dbReference>
<dbReference type="Gene3D" id="1.10.168.20">
    <property type="entry name" value="Ribosomal protein S8e, subdomain"/>
    <property type="match status" value="1"/>
</dbReference>
<dbReference type="NCBIfam" id="TIGR00307">
    <property type="entry name" value="eS8"/>
    <property type="match status" value="1"/>
</dbReference>
<keyword evidence="3 4" id="KW-0687">Ribonucleoprotein</keyword>
<protein>
    <recommendedName>
        <fullName evidence="4">40S ribosomal protein S8</fullName>
    </recommendedName>
</protein>
<dbReference type="GO" id="GO:0005840">
    <property type="term" value="C:ribosome"/>
    <property type="evidence" value="ECO:0007669"/>
    <property type="project" value="UniProtKB-KW"/>
</dbReference>
<comment type="similarity">
    <text evidence="1 4">Belongs to the eukaryotic ribosomal protein eS8 family.</text>
</comment>
<dbReference type="GO" id="GO:0006412">
    <property type="term" value="P:translation"/>
    <property type="evidence" value="ECO:0007669"/>
    <property type="project" value="InterPro"/>
</dbReference>
<dbReference type="InterPro" id="IPR022309">
    <property type="entry name" value="Ribosomal_Se8/biogenesis_NSA2"/>
</dbReference>
<dbReference type="GO" id="GO:0003735">
    <property type="term" value="F:structural constituent of ribosome"/>
    <property type="evidence" value="ECO:0007669"/>
    <property type="project" value="InterPro"/>
</dbReference>
<dbReference type="EMBL" id="CAJHUB010000761">
    <property type="protein sequence ID" value="CAD7686030.1"/>
    <property type="molecule type" value="Genomic_DNA"/>
</dbReference>
<accession>A0A811ZBF1</accession>
<keyword evidence="2 4" id="KW-0689">Ribosomal protein</keyword>
<evidence type="ECO:0000256" key="1">
    <source>
        <dbReference type="ARBA" id="ARBA00005257"/>
    </source>
</evidence>
<name>A0A811ZBF1_NYCPR</name>
<evidence type="ECO:0000256" key="3">
    <source>
        <dbReference type="ARBA" id="ARBA00023274"/>
    </source>
</evidence>
<keyword evidence="6" id="KW-0812">Transmembrane</keyword>
<comment type="caution">
    <text evidence="7">The sequence shown here is derived from an EMBL/GenBank/DDBJ whole genome shotgun (WGS) entry which is preliminary data.</text>
</comment>
<dbReference type="CDD" id="cd11382">
    <property type="entry name" value="Ribosomal_S8e"/>
    <property type="match status" value="1"/>
</dbReference>
<organism evidence="7 8">
    <name type="scientific">Nyctereutes procyonoides</name>
    <name type="common">Raccoon dog</name>
    <name type="synonym">Canis procyonoides</name>
    <dbReference type="NCBI Taxonomy" id="34880"/>
    <lineage>
        <taxon>Eukaryota</taxon>
        <taxon>Metazoa</taxon>
        <taxon>Chordata</taxon>
        <taxon>Craniata</taxon>
        <taxon>Vertebrata</taxon>
        <taxon>Euteleostomi</taxon>
        <taxon>Mammalia</taxon>
        <taxon>Eutheria</taxon>
        <taxon>Laurasiatheria</taxon>
        <taxon>Carnivora</taxon>
        <taxon>Caniformia</taxon>
        <taxon>Canidae</taxon>
        <taxon>Nyctereutes</taxon>
    </lineage>
</organism>
<evidence type="ECO:0000256" key="5">
    <source>
        <dbReference type="SAM" id="MobiDB-lite"/>
    </source>
</evidence>
<evidence type="ECO:0000313" key="7">
    <source>
        <dbReference type="EMBL" id="CAD7686030.1"/>
    </source>
</evidence>
<evidence type="ECO:0000313" key="8">
    <source>
        <dbReference type="Proteomes" id="UP000645828"/>
    </source>
</evidence>
<keyword evidence="8" id="KW-1185">Reference proteome</keyword>
<keyword evidence="6" id="KW-0472">Membrane</keyword>
<evidence type="ECO:0000256" key="6">
    <source>
        <dbReference type="SAM" id="Phobius"/>
    </source>
</evidence>
<reference evidence="7" key="1">
    <citation type="submission" date="2020-12" db="EMBL/GenBank/DDBJ databases">
        <authorList>
            <consortium name="Molecular Ecology Group"/>
        </authorList>
    </citation>
    <scope>NUCLEOTIDE SEQUENCE</scope>
    <source>
        <strain evidence="7">TBG_1078</strain>
    </source>
</reference>
<dbReference type="InterPro" id="IPR001047">
    <property type="entry name" value="Ribosomal_eS8"/>
</dbReference>
<dbReference type="AlphaFoldDB" id="A0A811ZBF1"/>
<keyword evidence="6" id="KW-1133">Transmembrane helix</keyword>
<dbReference type="GO" id="GO:1990904">
    <property type="term" value="C:ribonucleoprotein complex"/>
    <property type="evidence" value="ECO:0007669"/>
    <property type="project" value="UniProtKB-KW"/>
</dbReference>
<feature type="transmembrane region" description="Helical" evidence="6">
    <location>
        <begin position="159"/>
        <end position="180"/>
    </location>
</feature>
<evidence type="ECO:0000256" key="2">
    <source>
        <dbReference type="ARBA" id="ARBA00022980"/>
    </source>
</evidence>
<sequence length="184" mass="21181">MGISRDNWHKHRKTGGKRKPYHKKQKYELGRPAANTKIGPRRIHTVRVPGGTKKYRALRLDLGNFSWGSECCTRKTRIIDVVYNASNNELVRTKTLVKNCIVLSHYALPLGCKKGKIQKKYDERKKNAKISSLLEEQFQQGKLLACIAWRPGQCGRADGYVLCAMCHLFFFMLFILFYSLSTPM</sequence>
<dbReference type="Gene3D" id="3.10.290.70">
    <property type="match status" value="1"/>
</dbReference>
<dbReference type="InterPro" id="IPR042563">
    <property type="entry name" value="Ribosomal_protein_eS8_euk"/>
</dbReference>
<dbReference type="Proteomes" id="UP000645828">
    <property type="component" value="Unassembled WGS sequence"/>
</dbReference>
<feature type="region of interest" description="Disordered" evidence="5">
    <location>
        <begin position="1"/>
        <end position="25"/>
    </location>
</feature>
<proteinExistence type="inferred from homology"/>
<evidence type="ECO:0000256" key="4">
    <source>
        <dbReference type="RuleBase" id="RU000669"/>
    </source>
</evidence>
<dbReference type="FunFam" id="3.10.290.70:FF:000001">
    <property type="entry name" value="40S ribosomal protein S8"/>
    <property type="match status" value="1"/>
</dbReference>
<gene>
    <name evidence="7" type="ORF">NYPRO_LOCUS18823</name>
</gene>
<dbReference type="PANTHER" id="PTHR10394">
    <property type="entry name" value="40S RIBOSOMAL PROTEIN S8"/>
    <property type="match status" value="1"/>
</dbReference>